<organism evidence="1 2">
    <name type="scientific">Chimaeribacter californicus</name>
    <dbReference type="NCBI Taxonomy" id="2060067"/>
    <lineage>
        <taxon>Bacteria</taxon>
        <taxon>Pseudomonadati</taxon>
        <taxon>Pseudomonadota</taxon>
        <taxon>Gammaproteobacteria</taxon>
        <taxon>Enterobacterales</taxon>
        <taxon>Yersiniaceae</taxon>
        <taxon>Chimaeribacter</taxon>
    </lineage>
</organism>
<dbReference type="Pfam" id="PF16084">
    <property type="entry name" value="LydB"/>
    <property type="match status" value="1"/>
</dbReference>
<evidence type="ECO:0000313" key="1">
    <source>
        <dbReference type="EMBL" id="PLR30290.1"/>
    </source>
</evidence>
<evidence type="ECO:0000313" key="2">
    <source>
        <dbReference type="Proteomes" id="UP000234240"/>
    </source>
</evidence>
<reference evidence="1 2" key="1">
    <citation type="submission" date="2017-12" db="EMBL/GenBank/DDBJ databases">
        <title>Characterization of six clinical isolates of Enterochimera gen. nov., a novel genus of the Yersiniaciae family and the three species Enterochimera arupensis sp. nov., Enterochimera coloradensis sp. nov, and Enterochimera californica sp. nov.</title>
        <authorList>
            <person name="Rossi A."/>
            <person name="Fisher M."/>
        </authorList>
    </citation>
    <scope>NUCLEOTIDE SEQUENCE [LARGE SCALE GENOMIC DNA]</scope>
    <source>
        <strain evidence="2">2015-Iso6</strain>
    </source>
</reference>
<dbReference type="OrthoDB" id="6541827at2"/>
<name>A0A2N5DU31_9GAMM</name>
<sequence>MIGLILLSTAGASMIIDRFLMKRSKITDLRVGDHKVEKGCLRIPFFFNIKYNRLKGATIEYTLRDAQFPTTVIAGGRRTLEHSRAGSNCEYLDVDTDKISTDGIWIVHVKIVHGDSLYNPLYRIFPLDMTVEKRLNIQLERDTYHA</sequence>
<gene>
    <name evidence="1" type="ORF">CYR55_22310</name>
</gene>
<proteinExistence type="predicted"/>
<dbReference type="EMBL" id="PJZF01000036">
    <property type="protein sequence ID" value="PLR30290.1"/>
    <property type="molecule type" value="Genomic_DNA"/>
</dbReference>
<dbReference type="AlphaFoldDB" id="A0A2N5DU31"/>
<dbReference type="RefSeq" id="WP_101818510.1">
    <property type="nucleotide sequence ID" value="NZ_PJZF01000036.1"/>
</dbReference>
<keyword evidence="2" id="KW-1185">Reference proteome</keyword>
<accession>A0A2N5DU31</accession>
<dbReference type="Proteomes" id="UP000234240">
    <property type="component" value="Unassembled WGS sequence"/>
</dbReference>
<protein>
    <submittedName>
        <fullName evidence="1">Lysis protein</fullName>
    </submittedName>
</protein>
<dbReference type="InterPro" id="IPR032127">
    <property type="entry name" value="LydB"/>
</dbReference>
<comment type="caution">
    <text evidence="1">The sequence shown here is derived from an EMBL/GenBank/DDBJ whole genome shotgun (WGS) entry which is preliminary data.</text>
</comment>